<protein>
    <submittedName>
        <fullName evidence="2">Transcription elongation factor GreA</fullName>
    </submittedName>
</protein>
<accession>A0A7I7QK90</accession>
<dbReference type="SUPFAM" id="SSF54534">
    <property type="entry name" value="FKBP-like"/>
    <property type="match status" value="1"/>
</dbReference>
<dbReference type="PROSITE" id="PS00830">
    <property type="entry name" value="GREAB_2"/>
    <property type="match status" value="1"/>
</dbReference>
<dbReference type="GO" id="GO:0032784">
    <property type="term" value="P:regulation of DNA-templated transcription elongation"/>
    <property type="evidence" value="ECO:0007669"/>
    <property type="project" value="InterPro"/>
</dbReference>
<gene>
    <name evidence="2" type="ORF">MSEDJ_08950</name>
</gene>
<dbReference type="PIRSF" id="PIRSF006092">
    <property type="entry name" value="GreA_GreB"/>
    <property type="match status" value="1"/>
</dbReference>
<dbReference type="InterPro" id="IPR036953">
    <property type="entry name" value="GreA/GreB_C_sf"/>
</dbReference>
<dbReference type="Pfam" id="PF01272">
    <property type="entry name" value="GreA_GreB"/>
    <property type="match status" value="1"/>
</dbReference>
<dbReference type="RefSeq" id="WP_163795780.1">
    <property type="nucleotide sequence ID" value="NZ_AP022588.1"/>
</dbReference>
<keyword evidence="2" id="KW-0251">Elongation factor</keyword>
<dbReference type="EMBL" id="AP022588">
    <property type="protein sequence ID" value="BBY26799.1"/>
    <property type="molecule type" value="Genomic_DNA"/>
</dbReference>
<keyword evidence="2" id="KW-0648">Protein biosynthesis</keyword>
<organism evidence="2 3">
    <name type="scientific">Mycolicibacterium sediminis</name>
    <dbReference type="NCBI Taxonomy" id="1286180"/>
    <lineage>
        <taxon>Bacteria</taxon>
        <taxon>Bacillati</taxon>
        <taxon>Actinomycetota</taxon>
        <taxon>Actinomycetes</taxon>
        <taxon>Mycobacteriales</taxon>
        <taxon>Mycobacteriaceae</taxon>
        <taxon>Mycolicibacterium</taxon>
    </lineage>
</organism>
<proteinExistence type="predicted"/>
<dbReference type="InterPro" id="IPR023459">
    <property type="entry name" value="Tscrpt_elong_fac_GreA/B_fam"/>
</dbReference>
<dbReference type="AlphaFoldDB" id="A0A7I7QK90"/>
<dbReference type="Gene3D" id="3.10.50.30">
    <property type="entry name" value="Transcription elongation factor, GreA/GreB, C-terminal domain"/>
    <property type="match status" value="1"/>
</dbReference>
<dbReference type="GO" id="GO:0003677">
    <property type="term" value="F:DNA binding"/>
    <property type="evidence" value="ECO:0007669"/>
    <property type="project" value="InterPro"/>
</dbReference>
<dbReference type="Proteomes" id="UP000467193">
    <property type="component" value="Chromosome"/>
</dbReference>
<keyword evidence="3" id="KW-1185">Reference proteome</keyword>
<dbReference type="InterPro" id="IPR001437">
    <property type="entry name" value="Tscrpt_elong_fac_GreA/B_C"/>
</dbReference>
<dbReference type="GO" id="GO:0070063">
    <property type="term" value="F:RNA polymerase binding"/>
    <property type="evidence" value="ECO:0007669"/>
    <property type="project" value="InterPro"/>
</dbReference>
<feature type="domain" description="Transcription elongation factor GreA/GreB C-terminal" evidence="1">
    <location>
        <begin position="70"/>
        <end position="139"/>
    </location>
</feature>
<dbReference type="KEGG" id="msei:MSEDJ_08950"/>
<sequence length="153" mass="16745">MTVSPPIWMTPAAYRRLEEELATLQALVAQDGPDDVQENAVAVRAARRARIQQILEWLLYAVVDESPPDDGVAEPGMVLTVRFDRTGDTETFLMGVRGAEYGDVEVYSVRSPLGLALLGARVGDRREYTVPSGESMPVTLIGAVPYGMHRQDA</sequence>
<reference evidence="2 3" key="1">
    <citation type="journal article" date="2019" name="Emerg. Microbes Infect.">
        <title>Comprehensive subspecies identification of 175 nontuberculous mycobacteria species based on 7547 genomic profiles.</title>
        <authorList>
            <person name="Matsumoto Y."/>
            <person name="Kinjo T."/>
            <person name="Motooka D."/>
            <person name="Nabeya D."/>
            <person name="Jung N."/>
            <person name="Uechi K."/>
            <person name="Horii T."/>
            <person name="Iida T."/>
            <person name="Fujita J."/>
            <person name="Nakamura S."/>
        </authorList>
    </citation>
    <scope>NUCLEOTIDE SEQUENCE [LARGE SCALE GENOMIC DNA]</scope>
    <source>
        <strain evidence="2 3">JCM 17899</strain>
    </source>
</reference>
<dbReference type="GO" id="GO:0003746">
    <property type="term" value="F:translation elongation factor activity"/>
    <property type="evidence" value="ECO:0007669"/>
    <property type="project" value="UniProtKB-KW"/>
</dbReference>
<evidence type="ECO:0000313" key="2">
    <source>
        <dbReference type="EMBL" id="BBY26799.1"/>
    </source>
</evidence>
<evidence type="ECO:0000313" key="3">
    <source>
        <dbReference type="Proteomes" id="UP000467193"/>
    </source>
</evidence>
<name>A0A7I7QK90_9MYCO</name>
<dbReference type="InterPro" id="IPR018151">
    <property type="entry name" value="TF_GreA/GreB_CS"/>
</dbReference>
<evidence type="ECO:0000259" key="1">
    <source>
        <dbReference type="Pfam" id="PF01272"/>
    </source>
</evidence>